<name>A0A4R6M5X9_9GAMM</name>
<dbReference type="NCBIfam" id="TIGR03238">
    <property type="entry name" value="dnd_assoc_3"/>
    <property type="match status" value="1"/>
</dbReference>
<reference evidence="1 2" key="1">
    <citation type="submission" date="2019-03" db="EMBL/GenBank/DDBJ databases">
        <title>Genomic Encyclopedia of Type Strains, Phase III (KMG-III): the genomes of soil and plant-associated and newly described type strains.</title>
        <authorList>
            <person name="Whitman W."/>
        </authorList>
    </citation>
    <scope>NUCLEOTIDE SEQUENCE [LARGE SCALE GENOMIC DNA]</scope>
    <source>
        <strain evidence="1 2">CECT 7378</strain>
    </source>
</reference>
<protein>
    <submittedName>
        <fullName evidence="1">DNA phosphorothioation-dependent restriction protein DptF</fullName>
    </submittedName>
</protein>
<evidence type="ECO:0000313" key="1">
    <source>
        <dbReference type="EMBL" id="TDO96723.1"/>
    </source>
</evidence>
<comment type="caution">
    <text evidence="1">The sequence shown here is derived from an EMBL/GenBank/DDBJ whole genome shotgun (WGS) entry which is preliminary data.</text>
</comment>
<dbReference type="Proteomes" id="UP000294656">
    <property type="component" value="Unassembled WGS sequence"/>
</dbReference>
<keyword evidence="2" id="KW-1185">Reference proteome</keyword>
<accession>A0A4R6M5X9</accession>
<organism evidence="1 2">
    <name type="scientific">Marinomonas balearica</name>
    <dbReference type="NCBI Taxonomy" id="491947"/>
    <lineage>
        <taxon>Bacteria</taxon>
        <taxon>Pseudomonadati</taxon>
        <taxon>Pseudomonadota</taxon>
        <taxon>Gammaproteobacteria</taxon>
        <taxon>Oceanospirillales</taxon>
        <taxon>Oceanospirillaceae</taxon>
        <taxon>Marinomonas</taxon>
    </lineage>
</organism>
<proteinExistence type="predicted"/>
<gene>
    <name evidence="1" type="ORF">DFP79_2489</name>
</gene>
<dbReference type="RefSeq" id="WP_133504231.1">
    <property type="nucleotide sequence ID" value="NZ_SNXC01000013.1"/>
</dbReference>
<sequence length="528" mass="60675">MEFYELLSSLSRSSASAVITLSKAPSNIERFKDYLHIETEIEQKFRDALEEGKERRGIVFLCGSSGDGKSELLRRYYDQYSKVYQFHLDATHSFKPDQNAVEALNELFDSHAVSDKPLVIGINIGMMFNYLNSGAGRHNLVKDAIKKFINGERKVNHLSFVSFEDYPKFSLAAGEVGSSFISQLLERVTSSTAENPLYQAYVNDSKKHSKIEYQNYRVLQERTVQELIVKLLLQARLKYDQFFSSRSLLDFIYHLIAGGQSIFDNLFNAYSGGLVGSLSSFDPCLIRSKRIDEFVVQQSLSVKEEAFESFKASLVGQYQIEIDKYTPSTWIRAFFLLRKVDIGNGYHRLFESDFEQPLFDEYVRIWQMHHAEKPDLKMLRKFYKDSLIESLRKFANRLVSKVVKDGIYIAERNGVVISSKVDLKMDPKRISGDQSNKINFFNAYLCIDDEEIQAFPVTISFLELSERVLGGYRPNRHDKNSVVILEEVIEDITAIAGQSSSLNFHKADNSTHWSLSLEYDEFVVEDLH</sequence>
<dbReference type="EMBL" id="SNXC01000013">
    <property type="protein sequence ID" value="TDO96723.1"/>
    <property type="molecule type" value="Genomic_DNA"/>
</dbReference>
<dbReference type="OrthoDB" id="257964at2"/>
<dbReference type="AlphaFoldDB" id="A0A4R6M5X9"/>
<dbReference type="InterPro" id="IPR017647">
    <property type="entry name" value="Dnd_assoc_3"/>
</dbReference>
<evidence type="ECO:0000313" key="2">
    <source>
        <dbReference type="Proteomes" id="UP000294656"/>
    </source>
</evidence>